<sequence length="535" mass="60831">MPPIRTLSAVLAATLLSGLSAASQIPLQAASKLDPAWKDLTLNLNSLLQHWPNTRYRNGHTIVPGTIPVGTLLYHGRPDSSLPDVPDWTAVDPEHSFPFCGSPAPGLFSPNTSAPGCWHLTLAATRPLKVLYFDGSSAANMKLGTLDSQDLLLWGQVRPDMWMAERKRIEGLCAWGKEWGIDAYVRMEMDFEVMLCDFHSGVKLVSADYLATWWPPRASPPAPLPPSIPEDVQRVLEAVRLEVIRGGSWHNRYPGDTRIALDLTKLVSFYDTELVPSLIPHRLQTDRWDHRLQNISTNDAEAVTARIRAVLSNERSESSGVDWKTLYRVVVDRYADRLELLQHLLHTFPPPSELEERAQTVHMQLRIMLAVYMPAGLSPSENEDDSTWAAPVWQACATRHTSPIHDLLRLTPSERTLLYALDRTQREICRVIVKMWEQGVRAGLDILIPSQSPILEVDPSVILRQWEKDTDTLVAWLDWSVWVKCRPACDPEEMCYLPTWPYFLPRWDDPEDDPKFSWKRPQPRCVRQVAPYERL</sequence>
<reference evidence="2" key="1">
    <citation type="submission" date="2023-03" db="EMBL/GenBank/DDBJ databases">
        <title>Massive genome expansion in bonnet fungi (Mycena s.s.) driven by repeated elements and novel gene families across ecological guilds.</title>
        <authorList>
            <consortium name="Lawrence Berkeley National Laboratory"/>
            <person name="Harder C.B."/>
            <person name="Miyauchi S."/>
            <person name="Viragh M."/>
            <person name="Kuo A."/>
            <person name="Thoen E."/>
            <person name="Andreopoulos B."/>
            <person name="Lu D."/>
            <person name="Skrede I."/>
            <person name="Drula E."/>
            <person name="Henrissat B."/>
            <person name="Morin E."/>
            <person name="Kohler A."/>
            <person name="Barry K."/>
            <person name="LaButti K."/>
            <person name="Morin E."/>
            <person name="Salamov A."/>
            <person name="Lipzen A."/>
            <person name="Mereny Z."/>
            <person name="Hegedus B."/>
            <person name="Baldrian P."/>
            <person name="Stursova M."/>
            <person name="Weitz H."/>
            <person name="Taylor A."/>
            <person name="Grigoriev I.V."/>
            <person name="Nagy L.G."/>
            <person name="Martin F."/>
            <person name="Kauserud H."/>
        </authorList>
    </citation>
    <scope>NUCLEOTIDE SEQUENCE</scope>
    <source>
        <strain evidence="2">9284</strain>
    </source>
</reference>
<proteinExistence type="predicted"/>
<name>A0AAD7BEF9_9AGAR</name>
<dbReference type="PANTHER" id="PTHR35204:SF1">
    <property type="entry name" value="ENTEROTOXIN"/>
    <property type="match status" value="1"/>
</dbReference>
<keyword evidence="3" id="KW-1185">Reference proteome</keyword>
<comment type="caution">
    <text evidence="2">The sequence shown here is derived from an EMBL/GenBank/DDBJ whole genome shotgun (WGS) entry which is preliminary data.</text>
</comment>
<feature type="chain" id="PRO_5042208383" evidence="1">
    <location>
        <begin position="23"/>
        <end position="535"/>
    </location>
</feature>
<dbReference type="InterPro" id="IPR038921">
    <property type="entry name" value="YOR389W-like"/>
</dbReference>
<accession>A0AAD7BEF9</accession>
<protein>
    <submittedName>
        <fullName evidence="2">Uncharacterized protein</fullName>
    </submittedName>
</protein>
<dbReference type="AlphaFoldDB" id="A0AAD7BEF9"/>
<evidence type="ECO:0000256" key="1">
    <source>
        <dbReference type="SAM" id="SignalP"/>
    </source>
</evidence>
<evidence type="ECO:0000313" key="3">
    <source>
        <dbReference type="Proteomes" id="UP001221142"/>
    </source>
</evidence>
<organism evidence="2 3">
    <name type="scientific">Roridomyces roridus</name>
    <dbReference type="NCBI Taxonomy" id="1738132"/>
    <lineage>
        <taxon>Eukaryota</taxon>
        <taxon>Fungi</taxon>
        <taxon>Dikarya</taxon>
        <taxon>Basidiomycota</taxon>
        <taxon>Agaricomycotina</taxon>
        <taxon>Agaricomycetes</taxon>
        <taxon>Agaricomycetidae</taxon>
        <taxon>Agaricales</taxon>
        <taxon>Marasmiineae</taxon>
        <taxon>Mycenaceae</taxon>
        <taxon>Roridomyces</taxon>
    </lineage>
</organism>
<gene>
    <name evidence="2" type="ORF">FB45DRAFT_1063279</name>
</gene>
<feature type="signal peptide" evidence="1">
    <location>
        <begin position="1"/>
        <end position="22"/>
    </location>
</feature>
<dbReference type="PANTHER" id="PTHR35204">
    <property type="entry name" value="YALI0A21131P"/>
    <property type="match status" value="1"/>
</dbReference>
<keyword evidence="1" id="KW-0732">Signal</keyword>
<evidence type="ECO:0000313" key="2">
    <source>
        <dbReference type="EMBL" id="KAJ7618687.1"/>
    </source>
</evidence>
<dbReference type="EMBL" id="JARKIF010000019">
    <property type="protein sequence ID" value="KAJ7618687.1"/>
    <property type="molecule type" value="Genomic_DNA"/>
</dbReference>
<dbReference type="Proteomes" id="UP001221142">
    <property type="component" value="Unassembled WGS sequence"/>
</dbReference>